<dbReference type="SUPFAM" id="SSF53383">
    <property type="entry name" value="PLP-dependent transferases"/>
    <property type="match status" value="1"/>
</dbReference>
<evidence type="ECO:0000256" key="8">
    <source>
        <dbReference type="ARBA" id="ARBA00060510"/>
    </source>
</evidence>
<keyword evidence="14" id="KW-1185">Reference proteome</keyword>
<comment type="function">
    <text evidence="7">Catalyzes the formation of L-cystathionine from O-succinyl-L-homoserine (OSHS) and L-cysteine, via a gamma-replacement reaction. In the absence of thiol, catalyzes gamma-elimination to form 2-oxobutanoate, succinate and ammonia.</text>
</comment>
<organism evidence="13 14">
    <name type="scientific">Viridothelium virens</name>
    <name type="common">Speckled blister lichen</name>
    <name type="synonym">Trypethelium virens</name>
    <dbReference type="NCBI Taxonomy" id="1048519"/>
    <lineage>
        <taxon>Eukaryota</taxon>
        <taxon>Fungi</taxon>
        <taxon>Dikarya</taxon>
        <taxon>Ascomycota</taxon>
        <taxon>Pezizomycotina</taxon>
        <taxon>Dothideomycetes</taxon>
        <taxon>Dothideomycetes incertae sedis</taxon>
        <taxon>Trypetheliales</taxon>
        <taxon>Trypetheliaceae</taxon>
        <taxon>Viridothelium</taxon>
    </lineage>
</organism>
<dbReference type="EC" id="2.5.1.48" evidence="10"/>
<gene>
    <name evidence="13" type="ORF">EV356DRAFT_557889</name>
</gene>
<evidence type="ECO:0000256" key="1">
    <source>
        <dbReference type="ARBA" id="ARBA00001933"/>
    </source>
</evidence>
<comment type="cofactor">
    <cofactor evidence="1">
        <name>pyridoxal 5'-phosphate</name>
        <dbReference type="ChEBI" id="CHEBI:597326"/>
    </cofactor>
</comment>
<dbReference type="InterPro" id="IPR000277">
    <property type="entry name" value="Cys/Met-Metab_PyrdxlP-dep_enz"/>
</dbReference>
<evidence type="ECO:0000256" key="7">
    <source>
        <dbReference type="ARBA" id="ARBA00058439"/>
    </source>
</evidence>
<evidence type="ECO:0000256" key="11">
    <source>
        <dbReference type="ARBA" id="ARBA00083849"/>
    </source>
</evidence>
<dbReference type="Gene3D" id="3.40.640.10">
    <property type="entry name" value="Type I PLP-dependent aspartate aminotransferase-like (Major domain)"/>
    <property type="match status" value="1"/>
</dbReference>
<dbReference type="PROSITE" id="PS00868">
    <property type="entry name" value="CYS_MET_METAB_PP"/>
    <property type="match status" value="1"/>
</dbReference>
<protein>
    <recommendedName>
        <fullName evidence="10">cystathionine gamma-synthase</fullName>
        <ecNumber evidence="10">2.5.1.48</ecNumber>
    </recommendedName>
    <alternativeName>
        <fullName evidence="11">O-succinylhomoserine (thiol)-lyase</fullName>
    </alternativeName>
</protein>
<comment type="catalytic activity">
    <reaction evidence="6">
        <text>O-succinyl-L-homoserine + L-cysteine = L,L-cystathionine + succinate + H(+)</text>
        <dbReference type="Rhea" id="RHEA:20397"/>
        <dbReference type="ChEBI" id="CHEBI:15378"/>
        <dbReference type="ChEBI" id="CHEBI:30031"/>
        <dbReference type="ChEBI" id="CHEBI:35235"/>
        <dbReference type="ChEBI" id="CHEBI:57661"/>
        <dbReference type="ChEBI" id="CHEBI:58161"/>
        <dbReference type="EC" id="2.5.1.48"/>
    </reaction>
</comment>
<dbReference type="AlphaFoldDB" id="A0A6A6HHL6"/>
<proteinExistence type="inferred from homology"/>
<dbReference type="PANTHER" id="PTHR42699:SF1">
    <property type="entry name" value="CYSTATHIONINE GAMMA-SYNTHASE-RELATED"/>
    <property type="match status" value="1"/>
</dbReference>
<evidence type="ECO:0000313" key="14">
    <source>
        <dbReference type="Proteomes" id="UP000800092"/>
    </source>
</evidence>
<accession>A0A6A6HHL6</accession>
<evidence type="ECO:0000256" key="10">
    <source>
        <dbReference type="ARBA" id="ARBA00066530"/>
    </source>
</evidence>
<dbReference type="PANTHER" id="PTHR42699">
    <property type="match status" value="1"/>
</dbReference>
<sequence length="602" mass="67462">MNASSTMTEQAVGETIPALTAHAVSVSLPTWSANVGYEEGEEWVVSKMKTGYPRFFINKSIQRFAEAIVKRHGIPGEKAMLVPSRAVANRCLAFIQSQNASLESSKFRILDFVPDPTKFKTDSSTNVLPRVTAVIYPEQCFPAAKTFWQHSGDGISSRRAEYCHKAFLEGTLVERGHAEDSLRMYKGPKRYQKHPSADLKETIGGKSNGDINGTGDGQEHIQFVEERFGRNLDVARSNNAKTAVRRRIAGSLTANVEPEAALDLPPDEGRKRNVEGFSEDDVYLYSCGMSAIYNSHRSMMKAKGQMKSIEFGFPYIDTLKVLEKFGPGCLFYGHGESSDLDDLEKRLENGERYLALFCEFPGNPLLKSPDLQRIRRLADKYDFGVVIDETIGNFLNVHVLPYADVVVTSLTKIFSGDSNVMGGAAILNPKGKYYDLLKQTWQHEYEDNYWPEDAIFLERNSRDFVSRIDRINDNAEVICDTLRQHPRIKQVNYPKYSHTRPFYDACRTPTGGYGGLLSCTFYSLPEAISFYDNLDTEKGPSLGTNFTLASPFVILAHYNELDWAESYGAERNLVRFSVGLEEAGELVGKFTKALAAMEQVKV</sequence>
<dbReference type="GO" id="GO:0030170">
    <property type="term" value="F:pyridoxal phosphate binding"/>
    <property type="evidence" value="ECO:0007669"/>
    <property type="project" value="InterPro"/>
</dbReference>
<keyword evidence="2" id="KW-0028">Amino-acid biosynthesis</keyword>
<dbReference type="InterPro" id="IPR015421">
    <property type="entry name" value="PyrdxlP-dep_Trfase_major"/>
</dbReference>
<evidence type="ECO:0000256" key="2">
    <source>
        <dbReference type="ARBA" id="ARBA00022605"/>
    </source>
</evidence>
<evidence type="ECO:0000256" key="6">
    <source>
        <dbReference type="ARBA" id="ARBA00051441"/>
    </source>
</evidence>
<dbReference type="InterPro" id="IPR015424">
    <property type="entry name" value="PyrdxlP-dep_Trfase"/>
</dbReference>
<evidence type="ECO:0000256" key="12">
    <source>
        <dbReference type="SAM" id="MobiDB-lite"/>
    </source>
</evidence>
<dbReference type="Proteomes" id="UP000800092">
    <property type="component" value="Unassembled WGS sequence"/>
</dbReference>
<feature type="region of interest" description="Disordered" evidence="12">
    <location>
        <begin position="191"/>
        <end position="213"/>
    </location>
</feature>
<dbReference type="OrthoDB" id="10047078at2759"/>
<dbReference type="GO" id="GO:0009086">
    <property type="term" value="P:methionine biosynthetic process"/>
    <property type="evidence" value="ECO:0007669"/>
    <property type="project" value="UniProtKB-KW"/>
</dbReference>
<evidence type="ECO:0000256" key="4">
    <source>
        <dbReference type="ARBA" id="ARBA00022898"/>
    </source>
</evidence>
<reference evidence="13" key="1">
    <citation type="journal article" date="2020" name="Stud. Mycol.">
        <title>101 Dothideomycetes genomes: a test case for predicting lifestyles and emergence of pathogens.</title>
        <authorList>
            <person name="Haridas S."/>
            <person name="Albert R."/>
            <person name="Binder M."/>
            <person name="Bloem J."/>
            <person name="Labutti K."/>
            <person name="Salamov A."/>
            <person name="Andreopoulos B."/>
            <person name="Baker S."/>
            <person name="Barry K."/>
            <person name="Bills G."/>
            <person name="Bluhm B."/>
            <person name="Cannon C."/>
            <person name="Castanera R."/>
            <person name="Culley D."/>
            <person name="Daum C."/>
            <person name="Ezra D."/>
            <person name="Gonzalez J."/>
            <person name="Henrissat B."/>
            <person name="Kuo A."/>
            <person name="Liang C."/>
            <person name="Lipzen A."/>
            <person name="Lutzoni F."/>
            <person name="Magnuson J."/>
            <person name="Mondo S."/>
            <person name="Nolan M."/>
            <person name="Ohm R."/>
            <person name="Pangilinan J."/>
            <person name="Park H.-J."/>
            <person name="Ramirez L."/>
            <person name="Alfaro M."/>
            <person name="Sun H."/>
            <person name="Tritt A."/>
            <person name="Yoshinaga Y."/>
            <person name="Zwiers L.-H."/>
            <person name="Turgeon B."/>
            <person name="Goodwin S."/>
            <person name="Spatafora J."/>
            <person name="Crous P."/>
            <person name="Grigoriev I."/>
        </authorList>
    </citation>
    <scope>NUCLEOTIDE SEQUENCE</scope>
    <source>
        <strain evidence="13">Tuck. ex Michener</strain>
    </source>
</reference>
<keyword evidence="4" id="KW-0663">Pyridoxal phosphate</keyword>
<evidence type="ECO:0000256" key="9">
    <source>
        <dbReference type="ARBA" id="ARBA00061376"/>
    </source>
</evidence>
<comment type="pathway">
    <text evidence="8">Amino-acid biosynthesis; L-methionine biosynthesis via de novo pathway; L-cystathionine from O-succinyl-L-homoserine: step 1/1.</text>
</comment>
<dbReference type="InterPro" id="IPR015422">
    <property type="entry name" value="PyrdxlP-dep_Trfase_small"/>
</dbReference>
<dbReference type="Gene3D" id="3.90.1150.10">
    <property type="entry name" value="Aspartate Aminotransferase, domain 1"/>
    <property type="match status" value="1"/>
</dbReference>
<dbReference type="GO" id="GO:0003962">
    <property type="term" value="F:cystathionine gamma-synthase activity"/>
    <property type="evidence" value="ECO:0007669"/>
    <property type="project" value="UniProtKB-EC"/>
</dbReference>
<dbReference type="FunFam" id="3.90.1150.10:FF:000063">
    <property type="entry name" value="Probable cystathionine gamma-synthase"/>
    <property type="match status" value="1"/>
</dbReference>
<dbReference type="GO" id="GO:0019346">
    <property type="term" value="P:transsulfuration"/>
    <property type="evidence" value="ECO:0007669"/>
    <property type="project" value="InterPro"/>
</dbReference>
<evidence type="ECO:0000313" key="13">
    <source>
        <dbReference type="EMBL" id="KAF2237441.1"/>
    </source>
</evidence>
<dbReference type="Pfam" id="PF01053">
    <property type="entry name" value="Cys_Met_Meta_PP"/>
    <property type="match status" value="1"/>
</dbReference>
<dbReference type="InterPro" id="IPR051750">
    <property type="entry name" value="Trans-sulfuration_enzymes"/>
</dbReference>
<keyword evidence="5" id="KW-0486">Methionine biosynthesis</keyword>
<name>A0A6A6HHL6_VIRVR</name>
<dbReference type="InterPro" id="IPR054542">
    <property type="entry name" value="Cys_met_metab_PP"/>
</dbReference>
<keyword evidence="3 13" id="KW-0808">Transferase</keyword>
<dbReference type="FunFam" id="3.40.640.10:FF:000111">
    <property type="entry name" value="Cystathionine gamma-synthase"/>
    <property type="match status" value="1"/>
</dbReference>
<evidence type="ECO:0000256" key="3">
    <source>
        <dbReference type="ARBA" id="ARBA00022679"/>
    </source>
</evidence>
<dbReference type="EMBL" id="ML991780">
    <property type="protein sequence ID" value="KAF2237441.1"/>
    <property type="molecule type" value="Genomic_DNA"/>
</dbReference>
<comment type="similarity">
    <text evidence="9">Belongs to the trans-sulfuration enzymes family. MET7 subfamily.</text>
</comment>
<evidence type="ECO:0000256" key="5">
    <source>
        <dbReference type="ARBA" id="ARBA00023167"/>
    </source>
</evidence>